<dbReference type="SUPFAM" id="SSF81301">
    <property type="entry name" value="Nucleotidyltransferase"/>
    <property type="match status" value="1"/>
</dbReference>
<keyword evidence="7" id="KW-0067">ATP-binding</keyword>
<accession>A0ABW9QNF6</accession>
<keyword evidence="12" id="KW-1185">Reference proteome</keyword>
<sequence>MQEPRPARASAVLRQHRSAVLDAVRGCRGRRVRVFGSIARGEDGPDSDIDLLVDFEPDSSLFDLLHLARQLEDLLGRPVDVVSAGGLKDRDRLILTEAVDL</sequence>
<dbReference type="PANTHER" id="PTHR33571">
    <property type="entry name" value="SSL8005 PROTEIN"/>
    <property type="match status" value="1"/>
</dbReference>
<reference evidence="11 12" key="1">
    <citation type="submission" date="2019-11" db="EMBL/GenBank/DDBJ databases">
        <title>Acidiferrimicrobium australis gen. nov., sp. nov., an acidophilic and obligately heterotrophic, member of the Actinobacteria that catalyses dissimilatory oxido- reduction of iron isolated from metal-rich acidic water in Chile.</title>
        <authorList>
            <person name="Gonzalez D."/>
            <person name="Huber K."/>
            <person name="Hedrich S."/>
            <person name="Rojas-Villalobos C."/>
            <person name="Quatrini R."/>
            <person name="Dinamarca M.A."/>
            <person name="Schwarz A."/>
            <person name="Canales C."/>
            <person name="Nancucheo I."/>
        </authorList>
    </citation>
    <scope>NUCLEOTIDE SEQUENCE [LARGE SCALE GENOMIC DNA]</scope>
    <source>
        <strain evidence="11 12">USS-CCA1</strain>
    </source>
</reference>
<dbReference type="PANTHER" id="PTHR33571:SF12">
    <property type="entry name" value="BSL3053 PROTEIN"/>
    <property type="match status" value="1"/>
</dbReference>
<evidence type="ECO:0000256" key="4">
    <source>
        <dbReference type="ARBA" id="ARBA00022695"/>
    </source>
</evidence>
<keyword evidence="6" id="KW-0547">Nucleotide-binding</keyword>
<keyword evidence="5" id="KW-0479">Metal-binding</keyword>
<dbReference type="InterPro" id="IPR002934">
    <property type="entry name" value="Polymerase_NTP_transf_dom"/>
</dbReference>
<evidence type="ECO:0000256" key="2">
    <source>
        <dbReference type="ARBA" id="ARBA00022649"/>
    </source>
</evidence>
<dbReference type="InterPro" id="IPR052038">
    <property type="entry name" value="Type-VII_TA_antitoxin"/>
</dbReference>
<dbReference type="CDD" id="cd05403">
    <property type="entry name" value="NT_KNTase_like"/>
    <property type="match status" value="1"/>
</dbReference>
<evidence type="ECO:0000256" key="3">
    <source>
        <dbReference type="ARBA" id="ARBA00022679"/>
    </source>
</evidence>
<organism evidence="11 12">
    <name type="scientific">Acidiferrimicrobium australe</name>
    <dbReference type="NCBI Taxonomy" id="2664430"/>
    <lineage>
        <taxon>Bacteria</taxon>
        <taxon>Bacillati</taxon>
        <taxon>Actinomycetota</taxon>
        <taxon>Acidimicrobiia</taxon>
        <taxon>Acidimicrobiales</taxon>
        <taxon>Acidimicrobiaceae</taxon>
        <taxon>Acidiferrimicrobium</taxon>
    </lineage>
</organism>
<comment type="cofactor">
    <cofactor evidence="1">
        <name>Mg(2+)</name>
        <dbReference type="ChEBI" id="CHEBI:18420"/>
    </cofactor>
</comment>
<evidence type="ECO:0000256" key="1">
    <source>
        <dbReference type="ARBA" id="ARBA00001946"/>
    </source>
</evidence>
<evidence type="ECO:0000313" key="11">
    <source>
        <dbReference type="EMBL" id="MST31307.1"/>
    </source>
</evidence>
<feature type="domain" description="Polymerase nucleotidyl transferase" evidence="10">
    <location>
        <begin position="14"/>
        <end position="88"/>
    </location>
</feature>
<name>A0ABW9QNF6_9ACTN</name>
<dbReference type="InterPro" id="IPR043519">
    <property type="entry name" value="NT_sf"/>
</dbReference>
<keyword evidence="2" id="KW-1277">Toxin-antitoxin system</keyword>
<dbReference type="EMBL" id="WJHE01000035">
    <property type="protein sequence ID" value="MST31307.1"/>
    <property type="molecule type" value="Genomic_DNA"/>
</dbReference>
<keyword evidence="8" id="KW-0460">Magnesium</keyword>
<keyword evidence="4" id="KW-0548">Nucleotidyltransferase</keyword>
<comment type="similarity">
    <text evidence="9">Belongs to the MntA antitoxin family.</text>
</comment>
<evidence type="ECO:0000256" key="6">
    <source>
        <dbReference type="ARBA" id="ARBA00022741"/>
    </source>
</evidence>
<evidence type="ECO:0000256" key="7">
    <source>
        <dbReference type="ARBA" id="ARBA00022840"/>
    </source>
</evidence>
<evidence type="ECO:0000256" key="5">
    <source>
        <dbReference type="ARBA" id="ARBA00022723"/>
    </source>
</evidence>
<comment type="caution">
    <text evidence="11">The sequence shown here is derived from an EMBL/GenBank/DDBJ whole genome shotgun (WGS) entry which is preliminary data.</text>
</comment>
<dbReference type="Pfam" id="PF01909">
    <property type="entry name" value="NTP_transf_2"/>
    <property type="match status" value="1"/>
</dbReference>
<dbReference type="Gene3D" id="3.30.460.10">
    <property type="entry name" value="Beta Polymerase, domain 2"/>
    <property type="match status" value="1"/>
</dbReference>
<evidence type="ECO:0000259" key="10">
    <source>
        <dbReference type="Pfam" id="PF01909"/>
    </source>
</evidence>
<keyword evidence="3" id="KW-0808">Transferase</keyword>
<proteinExistence type="inferred from homology"/>
<evidence type="ECO:0000313" key="12">
    <source>
        <dbReference type="Proteomes" id="UP000437736"/>
    </source>
</evidence>
<dbReference type="Proteomes" id="UP000437736">
    <property type="component" value="Unassembled WGS sequence"/>
</dbReference>
<evidence type="ECO:0000256" key="8">
    <source>
        <dbReference type="ARBA" id="ARBA00022842"/>
    </source>
</evidence>
<protein>
    <submittedName>
        <fullName evidence="11">Nucleotidyltransferase</fullName>
    </submittedName>
</protein>
<gene>
    <name evidence="11" type="ORF">GHK86_00985</name>
</gene>
<evidence type="ECO:0000256" key="9">
    <source>
        <dbReference type="ARBA" id="ARBA00038276"/>
    </source>
</evidence>